<evidence type="ECO:0000313" key="4">
    <source>
        <dbReference type="EMBL" id="TCO70895.1"/>
    </source>
</evidence>
<keyword evidence="2" id="KW-0378">Hydrolase</keyword>
<dbReference type="RefSeq" id="WP_132544878.1">
    <property type="nucleotide sequence ID" value="NZ_SLWW01000008.1"/>
</dbReference>
<dbReference type="SUPFAM" id="SSF54637">
    <property type="entry name" value="Thioesterase/thiol ester dehydrase-isomerase"/>
    <property type="match status" value="1"/>
</dbReference>
<dbReference type="CDD" id="cd03443">
    <property type="entry name" value="PaaI_thioesterase"/>
    <property type="match status" value="1"/>
</dbReference>
<evidence type="ECO:0000313" key="5">
    <source>
        <dbReference type="Proteomes" id="UP000295142"/>
    </source>
</evidence>
<dbReference type="Proteomes" id="UP000295142">
    <property type="component" value="Unassembled WGS sequence"/>
</dbReference>
<evidence type="ECO:0000256" key="1">
    <source>
        <dbReference type="ARBA" id="ARBA00008324"/>
    </source>
</evidence>
<dbReference type="InterPro" id="IPR029069">
    <property type="entry name" value="HotDog_dom_sf"/>
</dbReference>
<proteinExistence type="inferred from homology"/>
<dbReference type="InterPro" id="IPR039298">
    <property type="entry name" value="ACOT13"/>
</dbReference>
<sequence>MVSDPSDFDRTRLIAMHGLDYLRAMLAGDVAPPPIWALMGLRLVRADPGEVAFLATPGPEHGNVTGTTHGGWYGTLLDAAMGCAVMTTVPAGATHATLEYKVNVVRVVRPGLEVEAIGRVQHGGRRTGVAMGEVHGVADGRLYATGSTTCIVMEG</sequence>
<dbReference type="Gene3D" id="3.10.129.10">
    <property type="entry name" value="Hotdog Thioesterase"/>
    <property type="match status" value="1"/>
</dbReference>
<comment type="caution">
    <text evidence="4">The sequence shown here is derived from an EMBL/GenBank/DDBJ whole genome shotgun (WGS) entry which is preliminary data.</text>
</comment>
<protein>
    <submittedName>
        <fullName evidence="4">Uncharacterized protein (TIGR00369 family)</fullName>
    </submittedName>
</protein>
<dbReference type="PANTHER" id="PTHR21660">
    <property type="entry name" value="THIOESTERASE SUPERFAMILY MEMBER-RELATED"/>
    <property type="match status" value="1"/>
</dbReference>
<feature type="domain" description="Thioesterase" evidence="3">
    <location>
        <begin position="66"/>
        <end position="135"/>
    </location>
</feature>
<dbReference type="InterPro" id="IPR006683">
    <property type="entry name" value="Thioestr_dom"/>
</dbReference>
<evidence type="ECO:0000259" key="3">
    <source>
        <dbReference type="Pfam" id="PF03061"/>
    </source>
</evidence>
<gene>
    <name evidence="4" type="ORF">EV655_108136</name>
</gene>
<organism evidence="4 5">
    <name type="scientific">Rhodovulum euryhalinum</name>
    <dbReference type="NCBI Taxonomy" id="35805"/>
    <lineage>
        <taxon>Bacteria</taxon>
        <taxon>Pseudomonadati</taxon>
        <taxon>Pseudomonadota</taxon>
        <taxon>Alphaproteobacteria</taxon>
        <taxon>Rhodobacterales</taxon>
        <taxon>Paracoccaceae</taxon>
        <taxon>Rhodovulum</taxon>
    </lineage>
</organism>
<dbReference type="OrthoDB" id="9813282at2"/>
<dbReference type="GO" id="GO:0047617">
    <property type="term" value="F:fatty acyl-CoA hydrolase activity"/>
    <property type="evidence" value="ECO:0007669"/>
    <property type="project" value="InterPro"/>
</dbReference>
<dbReference type="AlphaFoldDB" id="A0A4R2KW18"/>
<comment type="similarity">
    <text evidence="1">Belongs to the thioesterase PaaI family.</text>
</comment>
<reference evidence="4 5" key="1">
    <citation type="submission" date="2019-03" db="EMBL/GenBank/DDBJ databases">
        <title>Genomic Encyclopedia of Type Strains, Phase IV (KMG-IV): sequencing the most valuable type-strain genomes for metagenomic binning, comparative biology and taxonomic classification.</title>
        <authorList>
            <person name="Goeker M."/>
        </authorList>
    </citation>
    <scope>NUCLEOTIDE SEQUENCE [LARGE SCALE GENOMIC DNA]</scope>
    <source>
        <strain evidence="4 5">DSM 4868</strain>
    </source>
</reference>
<evidence type="ECO:0000256" key="2">
    <source>
        <dbReference type="ARBA" id="ARBA00022801"/>
    </source>
</evidence>
<dbReference type="NCBIfam" id="TIGR00369">
    <property type="entry name" value="unchar_dom_1"/>
    <property type="match status" value="1"/>
</dbReference>
<keyword evidence="5" id="KW-1185">Reference proteome</keyword>
<dbReference type="PANTHER" id="PTHR21660:SF1">
    <property type="entry name" value="ACYL-COENZYME A THIOESTERASE 13"/>
    <property type="match status" value="1"/>
</dbReference>
<dbReference type="InterPro" id="IPR003736">
    <property type="entry name" value="PAAI_dom"/>
</dbReference>
<dbReference type="Pfam" id="PF03061">
    <property type="entry name" value="4HBT"/>
    <property type="match status" value="1"/>
</dbReference>
<accession>A0A4R2KW18</accession>
<name>A0A4R2KW18_9RHOB</name>
<dbReference type="EMBL" id="SLWW01000008">
    <property type="protein sequence ID" value="TCO70895.1"/>
    <property type="molecule type" value="Genomic_DNA"/>
</dbReference>